<evidence type="ECO:0000313" key="2">
    <source>
        <dbReference type="Proteomes" id="UP000659084"/>
    </source>
</evidence>
<dbReference type="AlphaFoldDB" id="A0AAW3WRU4"/>
<dbReference type="RefSeq" id="WP_179253095.1">
    <property type="nucleotide sequence ID" value="NZ_JACBIV010000013.1"/>
</dbReference>
<comment type="caution">
    <text evidence="1">The sequence shown here is derived from an EMBL/GenBank/DDBJ whole genome shotgun (WGS) entry which is preliminary data.</text>
</comment>
<sequence>MDARLGVDDLMADIAVIFHWLPSEMAGMSLTELLNWRDKAVQRSGVNHE</sequence>
<protein>
    <submittedName>
        <fullName evidence="1">GpE family phage tail protein</fullName>
    </submittedName>
</protein>
<dbReference type="InterPro" id="IPR009493">
    <property type="entry name" value="P2_GpE"/>
</dbReference>
<gene>
    <name evidence="1" type="ORF">H8J20_12360</name>
</gene>
<name>A0AAW3WRU4_SERFO</name>
<dbReference type="EMBL" id="JACNYO010000010">
    <property type="protein sequence ID" value="MBC3212933.1"/>
    <property type="molecule type" value="Genomic_DNA"/>
</dbReference>
<organism evidence="1 2">
    <name type="scientific">Serratia fonticola</name>
    <dbReference type="NCBI Taxonomy" id="47917"/>
    <lineage>
        <taxon>Bacteria</taxon>
        <taxon>Pseudomonadati</taxon>
        <taxon>Pseudomonadota</taxon>
        <taxon>Gammaproteobacteria</taxon>
        <taxon>Enterobacterales</taxon>
        <taxon>Yersiniaceae</taxon>
        <taxon>Serratia</taxon>
    </lineage>
</organism>
<accession>A0AAW3WRU4</accession>
<proteinExistence type="predicted"/>
<dbReference type="Proteomes" id="UP000659084">
    <property type="component" value="Unassembled WGS sequence"/>
</dbReference>
<dbReference type="Pfam" id="PF06528">
    <property type="entry name" value="Phage_P2_GpE"/>
    <property type="match status" value="1"/>
</dbReference>
<reference evidence="1" key="1">
    <citation type="submission" date="2020-08" db="EMBL/GenBank/DDBJ databases">
        <title>Food and environmental bacterial isolates.</title>
        <authorList>
            <person name="Richter L."/>
            <person name="Du Plessis E.M."/>
            <person name="Duvenage S."/>
            <person name="Allam M."/>
            <person name="Korsten L."/>
        </authorList>
    </citation>
    <scope>NUCLEOTIDE SEQUENCE</scope>
    <source>
        <strain evidence="1">UPMP2127</strain>
    </source>
</reference>
<evidence type="ECO:0000313" key="1">
    <source>
        <dbReference type="EMBL" id="MBC3212933.1"/>
    </source>
</evidence>